<accession>A0AAV0P0H4</accession>
<sequence length="629" mass="70848">MATTVCQLDDRLNSFSSRTLEVENAVTTQIATLEDQNRTQSNQLTELMARSEGHSLQFATLTTRLEGMEDRAATRFAQFDQLQQNVQEILRRLEVQQRPEVQQAERQEDRGLLPLPNSRFRIPDPAIQMNRGPLPPPQKLGSFHLRSQKPVKYYQRYDPFLQSIGFASIPDISKIKLDGALINALVERWRPETSTFHLFTGECTITLQDVELLLVQTDFLGNKLRTSWLRHQFNSLPNNASIQDLQNFANTYILSLIGGVLFPNRSGGNVSCSFLWILRDWDKATSYSWGSAVLSNTYREMGRTVFGYGSTGGSTHGDLAGCFILLQLWAWQRLPSIATIPREPDVHHVPFGLRWIDLENNEASLELMEYRVFFDTTKEFELDVMEVAREKTRPGLVLGDSEVQHLDALLKTSMLIGGGDIREIGDSVIDGAPSEEAYVHYPQYMPRKQWKRRDRARGRGRENVESVSNPIQEQDRQFPHIPNPLEVRLPYHGGSVNQGEGVTPGPSSQFGTPIYAATYDTMHYESGGSGLGFAKFGTTDTSRGFGGINTPTSQQLSQQEALRQSSTVDFDDDDVMPVPVLPRGRGRGRTRDPGENVEGHHQYGLRDRATIPPTLCRTGGRHPLRDGHH</sequence>
<feature type="region of interest" description="Disordered" evidence="1">
    <location>
        <begin position="564"/>
        <end position="629"/>
    </location>
</feature>
<dbReference type="GO" id="GO:0010073">
    <property type="term" value="P:meristem maintenance"/>
    <property type="evidence" value="ECO:0007669"/>
    <property type="project" value="InterPro"/>
</dbReference>
<dbReference type="Pfam" id="PF10536">
    <property type="entry name" value="PMD"/>
    <property type="match status" value="2"/>
</dbReference>
<evidence type="ECO:0000259" key="2">
    <source>
        <dbReference type="Pfam" id="PF10536"/>
    </source>
</evidence>
<dbReference type="AlphaFoldDB" id="A0AAV0P0H4"/>
<evidence type="ECO:0000313" key="3">
    <source>
        <dbReference type="EMBL" id="CAI0464504.1"/>
    </source>
</evidence>
<evidence type="ECO:0000256" key="1">
    <source>
        <dbReference type="SAM" id="MobiDB-lite"/>
    </source>
</evidence>
<dbReference type="InterPro" id="IPR019557">
    <property type="entry name" value="AminoTfrase-like_pln_mobile"/>
</dbReference>
<dbReference type="InterPro" id="IPR044824">
    <property type="entry name" value="MAIN-like"/>
</dbReference>
<proteinExistence type="predicted"/>
<feature type="domain" description="Aminotransferase-like plant mobile" evidence="2">
    <location>
        <begin position="165"/>
        <end position="214"/>
    </location>
</feature>
<dbReference type="Proteomes" id="UP001154282">
    <property type="component" value="Unassembled WGS sequence"/>
</dbReference>
<name>A0AAV0P0H4_9ROSI</name>
<evidence type="ECO:0000313" key="4">
    <source>
        <dbReference type="Proteomes" id="UP001154282"/>
    </source>
</evidence>
<comment type="caution">
    <text evidence="3">The sequence shown here is derived from an EMBL/GenBank/DDBJ whole genome shotgun (WGS) entry which is preliminary data.</text>
</comment>
<organism evidence="3 4">
    <name type="scientific">Linum tenue</name>
    <dbReference type="NCBI Taxonomy" id="586396"/>
    <lineage>
        <taxon>Eukaryota</taxon>
        <taxon>Viridiplantae</taxon>
        <taxon>Streptophyta</taxon>
        <taxon>Embryophyta</taxon>
        <taxon>Tracheophyta</taxon>
        <taxon>Spermatophyta</taxon>
        <taxon>Magnoliopsida</taxon>
        <taxon>eudicotyledons</taxon>
        <taxon>Gunneridae</taxon>
        <taxon>Pentapetalae</taxon>
        <taxon>rosids</taxon>
        <taxon>fabids</taxon>
        <taxon>Malpighiales</taxon>
        <taxon>Linaceae</taxon>
        <taxon>Linum</taxon>
    </lineage>
</organism>
<gene>
    <name evidence="3" type="ORF">LITE_LOCUS36210</name>
</gene>
<feature type="domain" description="Aminotransferase-like plant mobile" evidence="2">
    <location>
        <begin position="221"/>
        <end position="418"/>
    </location>
</feature>
<dbReference type="PANTHER" id="PTHR46033:SF8">
    <property type="entry name" value="PROTEIN MAINTENANCE OF MERISTEMS-LIKE"/>
    <property type="match status" value="1"/>
</dbReference>
<feature type="compositionally biased region" description="Basic and acidic residues" evidence="1">
    <location>
        <begin position="589"/>
        <end position="609"/>
    </location>
</feature>
<dbReference type="PANTHER" id="PTHR46033">
    <property type="entry name" value="PROTEIN MAIN-LIKE 2"/>
    <property type="match status" value="1"/>
</dbReference>
<reference evidence="3" key="1">
    <citation type="submission" date="2022-08" db="EMBL/GenBank/DDBJ databases">
        <authorList>
            <person name="Gutierrez-Valencia J."/>
        </authorList>
    </citation>
    <scope>NUCLEOTIDE SEQUENCE</scope>
</reference>
<keyword evidence="4" id="KW-1185">Reference proteome</keyword>
<protein>
    <recommendedName>
        <fullName evidence="2">Aminotransferase-like plant mobile domain-containing protein</fullName>
    </recommendedName>
</protein>
<dbReference type="EMBL" id="CAMGYJ010000008">
    <property type="protein sequence ID" value="CAI0464504.1"/>
    <property type="molecule type" value="Genomic_DNA"/>
</dbReference>